<dbReference type="InterPro" id="IPR043504">
    <property type="entry name" value="Peptidase_S1_PA_chymotrypsin"/>
</dbReference>
<organism evidence="7 8">
    <name type="scientific">Kineosporia babensis</name>
    <dbReference type="NCBI Taxonomy" id="499548"/>
    <lineage>
        <taxon>Bacteria</taxon>
        <taxon>Bacillati</taxon>
        <taxon>Actinomycetota</taxon>
        <taxon>Actinomycetes</taxon>
        <taxon>Kineosporiales</taxon>
        <taxon>Kineosporiaceae</taxon>
        <taxon>Kineosporia</taxon>
    </lineage>
</organism>
<comment type="caution">
    <text evidence="7">The sequence shown here is derived from an EMBL/GenBank/DDBJ whole genome shotgun (WGS) entry which is preliminary data.</text>
</comment>
<dbReference type="Pfam" id="PF13365">
    <property type="entry name" value="Trypsin_2"/>
    <property type="match status" value="1"/>
</dbReference>
<dbReference type="GO" id="GO:0006508">
    <property type="term" value="P:proteolysis"/>
    <property type="evidence" value="ECO:0007669"/>
    <property type="project" value="UniProtKB-KW"/>
</dbReference>
<dbReference type="GO" id="GO:0008236">
    <property type="term" value="F:serine-type peptidase activity"/>
    <property type="evidence" value="ECO:0007669"/>
    <property type="project" value="UniProtKB-KW"/>
</dbReference>
<dbReference type="RefSeq" id="WP_231439650.1">
    <property type="nucleotide sequence ID" value="NZ_JAJOMB010000003.1"/>
</dbReference>
<evidence type="ECO:0000313" key="8">
    <source>
        <dbReference type="Proteomes" id="UP001138997"/>
    </source>
</evidence>
<dbReference type="EC" id="3.4.21.-" evidence="6"/>
<keyword evidence="8" id="KW-1185">Reference proteome</keyword>
<evidence type="ECO:0000256" key="6">
    <source>
        <dbReference type="RuleBase" id="RU004296"/>
    </source>
</evidence>
<dbReference type="InterPro" id="IPR009003">
    <property type="entry name" value="Peptidase_S1_PA"/>
</dbReference>
<dbReference type="Gene3D" id="2.40.10.10">
    <property type="entry name" value="Trypsin-like serine proteases"/>
    <property type="match status" value="2"/>
</dbReference>
<reference evidence="7" key="1">
    <citation type="submission" date="2021-11" db="EMBL/GenBank/DDBJ databases">
        <title>Streptomyces corallinus and Kineosporia corallina sp. nov., two new coral-derived marine actinobacteria.</title>
        <authorList>
            <person name="Buangrab K."/>
            <person name="Sutthacheep M."/>
            <person name="Yeemin T."/>
            <person name="Harunari E."/>
            <person name="Igarashi Y."/>
            <person name="Sripreechasak P."/>
            <person name="Kanchanasin P."/>
            <person name="Tanasupawat S."/>
            <person name="Phongsopitanun W."/>
        </authorList>
    </citation>
    <scope>NUCLEOTIDE SEQUENCE</scope>
    <source>
        <strain evidence="7">JCM 31032</strain>
    </source>
</reference>
<dbReference type="InterPro" id="IPR008256">
    <property type="entry name" value="Peptidase_S1B"/>
</dbReference>
<sequence>MSWISESYENLRVSAQAFDRVRVEAGCADLIAGLRSGAPADAESAEDILELLRRKRYPRLLLRVADALSQNGHGTPAVRRRYAQALIDQEELMAADAVLAGLTDTEDEDEDLRVAGLLGRLHKQLFVLTGPAAGERRAAHLGQAVRAYEDAYRRDPTRTWHGINVVALLARAEREGILLARPQAEPSSALAARVLETTLADEGSAGPWRWAVAFEAELALGRYARAALRLRQYLDSPDTDGFELASTIDQLVEVWELNPDNEPGATFLPPLQAALLRKEGGRVTLDLPGIQAAQDAAALGTTLLQDAGFQSLDWMAEGVQRCRTVARVDNEYSEGIATGFLVQGSAFGDGLPEAVLLTNAHVVPGTLSAARTRVRFRGLGGQEDHTSGVSVLWSSPAEELDATVLLLDSLPAGVQPCVPAAEFPELDAAEPQRLFVIGHPEGAGRPMFSLENNTLLDLSEVRVQYTSATLPGSSGSPVFDEQWQLIAVHHSGGNQLPRLDQAGTHRANEGIRLDAIVRAVRRSRAQQ</sequence>
<dbReference type="Pfam" id="PF20308">
    <property type="entry name" value="TPR-S"/>
    <property type="match status" value="1"/>
</dbReference>
<evidence type="ECO:0000256" key="1">
    <source>
        <dbReference type="ARBA" id="ARBA00008764"/>
    </source>
</evidence>
<evidence type="ECO:0000313" key="7">
    <source>
        <dbReference type="EMBL" id="MCD5310615.1"/>
    </source>
</evidence>
<proteinExistence type="inferred from homology"/>
<keyword evidence="4 6" id="KW-0378">Hydrolase</keyword>
<dbReference type="EMBL" id="JAJOMB010000003">
    <property type="protein sequence ID" value="MCD5310615.1"/>
    <property type="molecule type" value="Genomic_DNA"/>
</dbReference>
<comment type="similarity">
    <text evidence="1 6">Belongs to the peptidase S1B family.</text>
</comment>
<dbReference type="AlphaFoldDB" id="A0A9X1STI3"/>
<dbReference type="PRINTS" id="PR00839">
    <property type="entry name" value="V8PROTEASE"/>
</dbReference>
<evidence type="ECO:0000256" key="5">
    <source>
        <dbReference type="ARBA" id="ARBA00022825"/>
    </source>
</evidence>
<keyword evidence="5 6" id="KW-0720">Serine protease</keyword>
<name>A0A9X1STI3_9ACTN</name>
<keyword evidence="2 6" id="KW-0645">Protease</keyword>
<dbReference type="InterPro" id="IPR046880">
    <property type="entry name" value="TPR-S"/>
</dbReference>
<accession>A0A9X1STI3</accession>
<dbReference type="SUPFAM" id="SSF50494">
    <property type="entry name" value="Trypsin-like serine proteases"/>
    <property type="match status" value="1"/>
</dbReference>
<evidence type="ECO:0000256" key="2">
    <source>
        <dbReference type="ARBA" id="ARBA00022670"/>
    </source>
</evidence>
<evidence type="ECO:0000256" key="4">
    <source>
        <dbReference type="ARBA" id="ARBA00022801"/>
    </source>
</evidence>
<protein>
    <recommendedName>
        <fullName evidence="6">Serine protease</fullName>
        <ecNumber evidence="6">3.4.21.-</ecNumber>
    </recommendedName>
</protein>
<keyword evidence="3" id="KW-0732">Signal</keyword>
<gene>
    <name evidence="7" type="ORF">LR394_06890</name>
</gene>
<dbReference type="Proteomes" id="UP001138997">
    <property type="component" value="Unassembled WGS sequence"/>
</dbReference>
<evidence type="ECO:0000256" key="3">
    <source>
        <dbReference type="ARBA" id="ARBA00022729"/>
    </source>
</evidence>